<dbReference type="RefSeq" id="XP_060290604.1">
    <property type="nucleotide sequence ID" value="XM_060443112.1"/>
</dbReference>
<dbReference type="Pfam" id="PF01694">
    <property type="entry name" value="Rhomboid"/>
    <property type="match status" value="1"/>
</dbReference>
<keyword evidence="4" id="KW-0378">Hydrolase</keyword>
<comment type="similarity">
    <text evidence="2">Belongs to the peptidase S54 family.</text>
</comment>
<dbReference type="PANTHER" id="PTHR43731">
    <property type="entry name" value="RHOMBOID PROTEASE"/>
    <property type="match status" value="1"/>
</dbReference>
<dbReference type="GO" id="GO:0016020">
    <property type="term" value="C:membrane"/>
    <property type="evidence" value="ECO:0007669"/>
    <property type="project" value="UniProtKB-SubCell"/>
</dbReference>
<name>A0AA40DHV9_9PEZI</name>
<evidence type="ECO:0000256" key="2">
    <source>
        <dbReference type="ARBA" id="ARBA00009045"/>
    </source>
</evidence>
<feature type="domain" description="Peptidase S54 rhomboid" evidence="8">
    <location>
        <begin position="407"/>
        <end position="551"/>
    </location>
</feature>
<evidence type="ECO:0000259" key="8">
    <source>
        <dbReference type="Pfam" id="PF01694"/>
    </source>
</evidence>
<sequence>MSCLLGVNAGPFRSSVRAAAQQLSSPLPSRFLVATFLPSRCFSSWQSSTAHRQHPERLWRQSGSANSADSRALLRSARLARLSQPPGVRTLGLFGDAVITHYVDLPPNYHDEEGLPFRKKDLEAHEVVALFGPGMGTPAANKLLSILHGRRVAGTLDDPELRVHTRQFNKDQQRTALKFLRKQVPVDEVTNAGLRAEDELALLENPDANEGAAEKGKDIGQELGYKTRLKLYKKDDAGSGAKPKDVYGTGAFDVIRAKNKARWEAELKRREEEKRKQEEEAARAAPGTLQTLGQNQPRAVSPWIEKLKAEATSDLKEPPKMKMWERLLPSALFAGLVMLGLEAYAHFYQPPCHENRLLPDASPAAATVGMLMLANLVVFGMWRVPFAWKLMNRYFLVVAATPRAPSIFGALFSHQLFSHLASNMLFLGFIGVQFHEEVGRGGFLATYLGTGVLSFLGSLTSMVVRNRMDLTTLGASGAIYGIAGAYFWMHRFDGFKVLGLPPDPMNGIQGLNFIGLIVALNVAAMFSKRHMLDIASHFVGLAVGMAAGHFLEKRKEEASGPVQADKATQLVGRLVSHDDKTNKA</sequence>
<evidence type="ECO:0000256" key="1">
    <source>
        <dbReference type="ARBA" id="ARBA00004141"/>
    </source>
</evidence>
<evidence type="ECO:0000256" key="3">
    <source>
        <dbReference type="ARBA" id="ARBA00022692"/>
    </source>
</evidence>
<dbReference type="InterPro" id="IPR022764">
    <property type="entry name" value="Peptidase_S54_rhomboid_dom"/>
</dbReference>
<keyword evidence="5 7" id="KW-1133">Transmembrane helix</keyword>
<evidence type="ECO:0000256" key="4">
    <source>
        <dbReference type="ARBA" id="ARBA00022801"/>
    </source>
</evidence>
<dbReference type="AlphaFoldDB" id="A0AA40DHV9"/>
<comment type="subcellular location">
    <subcellularLocation>
        <location evidence="1">Membrane</location>
        <topology evidence="1">Multi-pass membrane protein</topology>
    </subcellularLocation>
</comment>
<evidence type="ECO:0000256" key="6">
    <source>
        <dbReference type="ARBA" id="ARBA00023136"/>
    </source>
</evidence>
<feature type="transmembrane region" description="Helical" evidence="7">
    <location>
        <begin position="327"/>
        <end position="349"/>
    </location>
</feature>
<keyword evidence="3 7" id="KW-0812">Transmembrane</keyword>
<evidence type="ECO:0000256" key="5">
    <source>
        <dbReference type="ARBA" id="ARBA00022989"/>
    </source>
</evidence>
<dbReference type="InterPro" id="IPR035952">
    <property type="entry name" value="Rhomboid-like_sf"/>
</dbReference>
<comment type="caution">
    <text evidence="9">The sequence shown here is derived from an EMBL/GenBank/DDBJ whole genome shotgun (WGS) entry which is preliminary data.</text>
</comment>
<feature type="transmembrane region" description="Helical" evidence="7">
    <location>
        <begin position="470"/>
        <end position="488"/>
    </location>
</feature>
<reference evidence="9" key="1">
    <citation type="submission" date="2023-06" db="EMBL/GenBank/DDBJ databases">
        <title>Genome-scale phylogeny and comparative genomics of the fungal order Sordariales.</title>
        <authorList>
            <consortium name="Lawrence Berkeley National Laboratory"/>
            <person name="Hensen N."/>
            <person name="Bonometti L."/>
            <person name="Westerberg I."/>
            <person name="Brannstrom I.O."/>
            <person name="Guillou S."/>
            <person name="Cros-Aarteil S."/>
            <person name="Calhoun S."/>
            <person name="Haridas S."/>
            <person name="Kuo A."/>
            <person name="Mondo S."/>
            <person name="Pangilinan J."/>
            <person name="Riley R."/>
            <person name="LaButti K."/>
            <person name="Andreopoulos B."/>
            <person name="Lipzen A."/>
            <person name="Chen C."/>
            <person name="Yanf M."/>
            <person name="Daum C."/>
            <person name="Ng V."/>
            <person name="Clum A."/>
            <person name="Steindorff A."/>
            <person name="Ohm R."/>
            <person name="Martin F."/>
            <person name="Silar P."/>
            <person name="Natvig D."/>
            <person name="Lalanne C."/>
            <person name="Gautier V."/>
            <person name="Ament-velasquez S.L."/>
            <person name="Kruys A."/>
            <person name="Hutchinson M.I."/>
            <person name="Powell A.J."/>
            <person name="Barry K."/>
            <person name="Miller A.N."/>
            <person name="Grigoriev I.V."/>
            <person name="Debuchy R."/>
            <person name="Gladieux P."/>
            <person name="Thoren M.H."/>
            <person name="Johannesson H."/>
        </authorList>
    </citation>
    <scope>NUCLEOTIDE SEQUENCE</scope>
    <source>
        <strain evidence="9">SMH2392-1A</strain>
    </source>
</reference>
<dbReference type="InterPro" id="IPR050925">
    <property type="entry name" value="Rhomboid_protease_S54"/>
</dbReference>
<proteinExistence type="inferred from homology"/>
<dbReference type="Proteomes" id="UP001172101">
    <property type="component" value="Unassembled WGS sequence"/>
</dbReference>
<evidence type="ECO:0000313" key="10">
    <source>
        <dbReference type="Proteomes" id="UP001172101"/>
    </source>
</evidence>
<dbReference type="GeneID" id="85326382"/>
<evidence type="ECO:0000256" key="7">
    <source>
        <dbReference type="SAM" id="Phobius"/>
    </source>
</evidence>
<dbReference type="SUPFAM" id="SSF144091">
    <property type="entry name" value="Rhomboid-like"/>
    <property type="match status" value="1"/>
</dbReference>
<protein>
    <recommendedName>
        <fullName evidence="8">Peptidase S54 rhomboid domain-containing protein</fullName>
    </recommendedName>
</protein>
<dbReference type="GO" id="GO:0006465">
    <property type="term" value="P:signal peptide processing"/>
    <property type="evidence" value="ECO:0007669"/>
    <property type="project" value="TreeGrafter"/>
</dbReference>
<gene>
    <name evidence="9" type="ORF">B0T26DRAFT_732491</name>
</gene>
<dbReference type="Gene3D" id="1.20.1540.10">
    <property type="entry name" value="Rhomboid-like"/>
    <property type="match status" value="1"/>
</dbReference>
<keyword evidence="10" id="KW-1185">Reference proteome</keyword>
<feature type="transmembrane region" description="Helical" evidence="7">
    <location>
        <begin position="361"/>
        <end position="382"/>
    </location>
</feature>
<evidence type="ECO:0000313" key="9">
    <source>
        <dbReference type="EMBL" id="KAK0703745.1"/>
    </source>
</evidence>
<keyword evidence="6 7" id="KW-0472">Membrane</keyword>
<feature type="transmembrane region" description="Helical" evidence="7">
    <location>
        <begin position="444"/>
        <end position="463"/>
    </location>
</feature>
<feature type="transmembrane region" description="Helical" evidence="7">
    <location>
        <begin position="508"/>
        <end position="527"/>
    </location>
</feature>
<dbReference type="GO" id="GO:0004252">
    <property type="term" value="F:serine-type endopeptidase activity"/>
    <property type="evidence" value="ECO:0007669"/>
    <property type="project" value="InterPro"/>
</dbReference>
<organism evidence="9 10">
    <name type="scientific">Lasiosphaeria miniovina</name>
    <dbReference type="NCBI Taxonomy" id="1954250"/>
    <lineage>
        <taxon>Eukaryota</taxon>
        <taxon>Fungi</taxon>
        <taxon>Dikarya</taxon>
        <taxon>Ascomycota</taxon>
        <taxon>Pezizomycotina</taxon>
        <taxon>Sordariomycetes</taxon>
        <taxon>Sordariomycetidae</taxon>
        <taxon>Sordariales</taxon>
        <taxon>Lasiosphaeriaceae</taxon>
        <taxon>Lasiosphaeria</taxon>
    </lineage>
</organism>
<accession>A0AA40DHV9</accession>
<dbReference type="EMBL" id="JAUIRO010000008">
    <property type="protein sequence ID" value="KAK0703745.1"/>
    <property type="molecule type" value="Genomic_DNA"/>
</dbReference>
<dbReference type="PANTHER" id="PTHR43731:SF14">
    <property type="entry name" value="PRESENILIN-ASSOCIATED RHOMBOID-LIKE PROTEIN, MITOCHONDRIAL"/>
    <property type="match status" value="1"/>
</dbReference>